<proteinExistence type="predicted"/>
<evidence type="ECO:0000313" key="2">
    <source>
        <dbReference type="Proteomes" id="UP000297422"/>
    </source>
</evidence>
<dbReference type="Proteomes" id="UP000297422">
    <property type="component" value="Unassembled WGS sequence"/>
</dbReference>
<comment type="caution">
    <text evidence="1">The sequence shown here is derived from an EMBL/GenBank/DDBJ whole genome shotgun (WGS) entry which is preliminary data.</text>
</comment>
<keyword evidence="2" id="KW-1185">Reference proteome</keyword>
<dbReference type="RefSeq" id="WP_135684307.1">
    <property type="nucleotide sequence ID" value="NZ_RQEQ01000037.1"/>
</dbReference>
<name>A0ABY2N9R9_9LEPT</name>
<reference evidence="2" key="1">
    <citation type="journal article" date="2019" name="PLoS Negl. Trop. Dis.">
        <title>Revisiting the worldwide diversity of Leptospira species in the environment.</title>
        <authorList>
            <person name="Vincent A.T."/>
            <person name="Schiettekatte O."/>
            <person name="Bourhy P."/>
            <person name="Veyrier F.J."/>
            <person name="Picardeau M."/>
        </authorList>
    </citation>
    <scope>NUCLEOTIDE SEQUENCE [LARGE SCALE GENOMIC DNA]</scope>
    <source>
        <strain evidence="2">201702407</strain>
    </source>
</reference>
<dbReference type="EMBL" id="RQGT01000032">
    <property type="protein sequence ID" value="TGM18968.1"/>
    <property type="molecule type" value="Genomic_DNA"/>
</dbReference>
<organism evidence="1 2">
    <name type="scientific">Leptospira stimsonii</name>
    <dbReference type="NCBI Taxonomy" id="2202203"/>
    <lineage>
        <taxon>Bacteria</taxon>
        <taxon>Pseudomonadati</taxon>
        <taxon>Spirochaetota</taxon>
        <taxon>Spirochaetia</taxon>
        <taxon>Leptospirales</taxon>
        <taxon>Leptospiraceae</taxon>
        <taxon>Leptospira</taxon>
    </lineage>
</organism>
<gene>
    <name evidence="1" type="ORF">EHQ90_05430</name>
</gene>
<sequence>MLIENLIIDWLKNYFRDSKVQDSFENLFLSYLNLKKKQVIPTKRKVFISKELKEKSIPMPEEDYLSLLKSKIEIGEDISYALSNDANRPHKKDGLLIDWGIHHLHLIDPKFPKSRGDYLLFVIFPPDEAGFLDIRRHDEKRLFEKKDYIQIIYNNWPKALDPFILKGFNQTYTEEALEKSRRKFRKIGANLMVEINGKLFAPPGGGFNSGGGSANDIIIMDKYQEYLLSIQHIFNEDDNFIIHHMLMSNESKVYGKLNITEIYPEIIIHSESKNTNYHLRVNSGHSA</sequence>
<protein>
    <submittedName>
        <fullName evidence="1">Uncharacterized protein</fullName>
    </submittedName>
</protein>
<accession>A0ABY2N9R9</accession>
<evidence type="ECO:0000313" key="1">
    <source>
        <dbReference type="EMBL" id="TGM18968.1"/>
    </source>
</evidence>